<protein>
    <submittedName>
        <fullName evidence="1">Uncharacterized protein</fullName>
    </submittedName>
</protein>
<sequence>MAFVRPLEVDPSTLHFIFQQHYTFGDDE</sequence>
<keyword evidence="2" id="KW-1185">Reference proteome</keyword>
<dbReference type="EMBL" id="AWWV01012150">
    <property type="protein sequence ID" value="OMO68807.1"/>
    <property type="molecule type" value="Genomic_DNA"/>
</dbReference>
<comment type="caution">
    <text evidence="1">The sequence shown here is derived from an EMBL/GenBank/DDBJ whole genome shotgun (WGS) entry which is preliminary data.</text>
</comment>
<dbReference type="AlphaFoldDB" id="A0A1R3HEL5"/>
<proteinExistence type="predicted"/>
<accession>A0A1R3HEL5</accession>
<dbReference type="Gramene" id="OMO68807">
    <property type="protein sequence ID" value="OMO68807"/>
    <property type="gene ID" value="CCACVL1_19820"/>
</dbReference>
<evidence type="ECO:0000313" key="2">
    <source>
        <dbReference type="Proteomes" id="UP000188268"/>
    </source>
</evidence>
<gene>
    <name evidence="1" type="ORF">CCACVL1_19820</name>
</gene>
<organism evidence="1 2">
    <name type="scientific">Corchorus capsularis</name>
    <name type="common">Jute</name>
    <dbReference type="NCBI Taxonomy" id="210143"/>
    <lineage>
        <taxon>Eukaryota</taxon>
        <taxon>Viridiplantae</taxon>
        <taxon>Streptophyta</taxon>
        <taxon>Embryophyta</taxon>
        <taxon>Tracheophyta</taxon>
        <taxon>Spermatophyta</taxon>
        <taxon>Magnoliopsida</taxon>
        <taxon>eudicotyledons</taxon>
        <taxon>Gunneridae</taxon>
        <taxon>Pentapetalae</taxon>
        <taxon>rosids</taxon>
        <taxon>malvids</taxon>
        <taxon>Malvales</taxon>
        <taxon>Malvaceae</taxon>
        <taxon>Grewioideae</taxon>
        <taxon>Apeibeae</taxon>
        <taxon>Corchorus</taxon>
    </lineage>
</organism>
<evidence type="ECO:0000313" key="1">
    <source>
        <dbReference type="EMBL" id="OMO68807.1"/>
    </source>
</evidence>
<name>A0A1R3HEL5_COCAP</name>
<dbReference type="Proteomes" id="UP000188268">
    <property type="component" value="Unassembled WGS sequence"/>
</dbReference>
<reference evidence="1 2" key="1">
    <citation type="submission" date="2013-09" db="EMBL/GenBank/DDBJ databases">
        <title>Corchorus capsularis genome sequencing.</title>
        <authorList>
            <person name="Alam M."/>
            <person name="Haque M.S."/>
            <person name="Islam M.S."/>
            <person name="Emdad E.M."/>
            <person name="Islam M.M."/>
            <person name="Ahmed B."/>
            <person name="Halim A."/>
            <person name="Hossen Q.M.M."/>
            <person name="Hossain M.Z."/>
            <person name="Ahmed R."/>
            <person name="Khan M.M."/>
            <person name="Islam R."/>
            <person name="Rashid M.M."/>
            <person name="Khan S.A."/>
            <person name="Rahman M.S."/>
            <person name="Alam M."/>
        </authorList>
    </citation>
    <scope>NUCLEOTIDE SEQUENCE [LARGE SCALE GENOMIC DNA]</scope>
    <source>
        <strain evidence="2">cv. CVL-1</strain>
        <tissue evidence="1">Whole seedling</tissue>
    </source>
</reference>